<dbReference type="InterPro" id="IPR043502">
    <property type="entry name" value="DNA/RNA_pol_sf"/>
</dbReference>
<dbReference type="Proteomes" id="UP001172457">
    <property type="component" value="Chromosome 2"/>
</dbReference>
<accession>A0AA38TVH8</accession>
<evidence type="ECO:0000313" key="3">
    <source>
        <dbReference type="Proteomes" id="UP001172457"/>
    </source>
</evidence>
<protein>
    <recommendedName>
        <fullName evidence="1">Reverse transcriptase domain-containing protein</fullName>
    </recommendedName>
</protein>
<organism evidence="2 3">
    <name type="scientific">Centaurea solstitialis</name>
    <name type="common">yellow star-thistle</name>
    <dbReference type="NCBI Taxonomy" id="347529"/>
    <lineage>
        <taxon>Eukaryota</taxon>
        <taxon>Viridiplantae</taxon>
        <taxon>Streptophyta</taxon>
        <taxon>Embryophyta</taxon>
        <taxon>Tracheophyta</taxon>
        <taxon>Spermatophyta</taxon>
        <taxon>Magnoliopsida</taxon>
        <taxon>eudicotyledons</taxon>
        <taxon>Gunneridae</taxon>
        <taxon>Pentapetalae</taxon>
        <taxon>asterids</taxon>
        <taxon>campanulids</taxon>
        <taxon>Asterales</taxon>
        <taxon>Asteraceae</taxon>
        <taxon>Carduoideae</taxon>
        <taxon>Cardueae</taxon>
        <taxon>Centaureinae</taxon>
        <taxon>Centaurea</taxon>
    </lineage>
</organism>
<sequence>MGFGEKWKAWVKGVISTSKSSVLVNGSPSKEFHLGKGVRQGDPLAPFLFILAAEGLNVVFREAHRNALFKRVRLDNLEDEISLLQYADDAIIMGEWDSDNALNLVRLLRCFEICSGLKINLSKSRILGVSVSIEEIRRMARLLNCKEECNTRNLDKKQKYPKAFRYMFYLSIVQIL</sequence>
<proteinExistence type="predicted"/>
<dbReference type="PANTHER" id="PTHR46890:SF50">
    <property type="entry name" value="RNA-DIRECTED DNA POLYMERASE, EUKARYOTA, REVERSE TRANSCRIPTASE ZINC-BINDING DOMAIN PROTEIN-RELATED"/>
    <property type="match status" value="1"/>
</dbReference>
<dbReference type="PANTHER" id="PTHR46890">
    <property type="entry name" value="NON-LTR RETROLELEMENT REVERSE TRANSCRIPTASE-LIKE PROTEIN-RELATED"/>
    <property type="match status" value="1"/>
</dbReference>
<comment type="caution">
    <text evidence="2">The sequence shown here is derived from an EMBL/GenBank/DDBJ whole genome shotgun (WGS) entry which is preliminary data.</text>
</comment>
<feature type="domain" description="Reverse transcriptase" evidence="1">
    <location>
        <begin position="1"/>
        <end position="143"/>
    </location>
</feature>
<reference evidence="2" key="1">
    <citation type="submission" date="2023-03" db="EMBL/GenBank/DDBJ databases">
        <title>Chromosome-scale reference genome and RAD-based genetic map of yellow starthistle (Centaurea solstitialis) reveal putative structural variation and QTLs associated with invader traits.</title>
        <authorList>
            <person name="Reatini B."/>
            <person name="Cang F.A."/>
            <person name="Jiang Q."/>
            <person name="Mckibben M.T.W."/>
            <person name="Barker M.S."/>
            <person name="Rieseberg L.H."/>
            <person name="Dlugosch K.M."/>
        </authorList>
    </citation>
    <scope>NUCLEOTIDE SEQUENCE</scope>
    <source>
        <strain evidence="2">CAN-66</strain>
        <tissue evidence="2">Leaf</tissue>
    </source>
</reference>
<name>A0AA38TVH8_9ASTR</name>
<dbReference type="InterPro" id="IPR052343">
    <property type="entry name" value="Retrotransposon-Effector_Assoc"/>
</dbReference>
<evidence type="ECO:0000259" key="1">
    <source>
        <dbReference type="PROSITE" id="PS50878"/>
    </source>
</evidence>
<gene>
    <name evidence="2" type="ORF">OSB04_006311</name>
</gene>
<evidence type="ECO:0000313" key="2">
    <source>
        <dbReference type="EMBL" id="KAJ9561151.1"/>
    </source>
</evidence>
<dbReference type="AlphaFoldDB" id="A0AA38TVH8"/>
<dbReference type="InterPro" id="IPR000477">
    <property type="entry name" value="RT_dom"/>
</dbReference>
<dbReference type="SUPFAM" id="SSF56672">
    <property type="entry name" value="DNA/RNA polymerases"/>
    <property type="match status" value="1"/>
</dbReference>
<dbReference type="Pfam" id="PF00078">
    <property type="entry name" value="RVT_1"/>
    <property type="match status" value="1"/>
</dbReference>
<keyword evidence="3" id="KW-1185">Reference proteome</keyword>
<dbReference type="PROSITE" id="PS50878">
    <property type="entry name" value="RT_POL"/>
    <property type="match status" value="1"/>
</dbReference>
<dbReference type="EMBL" id="JARYMX010000002">
    <property type="protein sequence ID" value="KAJ9561151.1"/>
    <property type="molecule type" value="Genomic_DNA"/>
</dbReference>